<organism evidence="4">
    <name type="scientific">Nocardia globerula</name>
    <dbReference type="NCBI Taxonomy" id="1818"/>
    <lineage>
        <taxon>Bacteria</taxon>
        <taxon>Bacillati</taxon>
        <taxon>Actinomycetota</taxon>
        <taxon>Actinomycetes</taxon>
        <taxon>Mycobacteriales</taxon>
        <taxon>Nocardiaceae</taxon>
        <taxon>Nocardia</taxon>
    </lineage>
</organism>
<proteinExistence type="inferred from homology"/>
<comment type="function">
    <text evidence="3">Required for maturation of urease via the functional incorporation of the urease nickel metallocenter.</text>
</comment>
<dbReference type="AlphaFoldDB" id="A0A652YQ71"/>
<keyword evidence="3" id="KW-0963">Cytoplasm</keyword>
<keyword evidence="2 3" id="KW-0143">Chaperone</keyword>
<dbReference type="GO" id="GO:0016151">
    <property type="term" value="F:nickel cation binding"/>
    <property type="evidence" value="ECO:0007669"/>
    <property type="project" value="UniProtKB-UniRule"/>
</dbReference>
<protein>
    <recommendedName>
        <fullName evidence="3">Urease accessory protein UreD</fullName>
    </recommendedName>
</protein>
<evidence type="ECO:0000256" key="3">
    <source>
        <dbReference type="HAMAP-Rule" id="MF_01384"/>
    </source>
</evidence>
<reference evidence="4" key="1">
    <citation type="submission" date="2019-07" db="EMBL/GenBank/DDBJ databases">
        <title>Genomic Encyclopedia of Type Strains, Phase IV (KMG-IV): sequencing the most valuable type-strain genomes for metagenomic binning, comparative biology and taxonomic classification.</title>
        <authorList>
            <person name="Goeker M."/>
        </authorList>
    </citation>
    <scope>NUCLEOTIDE SEQUENCE</scope>
    <source>
        <strain evidence="4">DSM 44596</strain>
    </source>
</reference>
<keyword evidence="3" id="KW-0996">Nickel insertion</keyword>
<evidence type="ECO:0000313" key="4">
    <source>
        <dbReference type="EMBL" id="TYQ03958.1"/>
    </source>
</evidence>
<gene>
    <name evidence="3" type="primary">ureD</name>
    <name evidence="4" type="ORF">FNL38_104328</name>
</gene>
<comment type="caution">
    <text evidence="4">The sequence shown here is derived from an EMBL/GenBank/DDBJ whole genome shotgun (WGS) entry which is preliminary data.</text>
</comment>
<dbReference type="PANTHER" id="PTHR33643">
    <property type="entry name" value="UREASE ACCESSORY PROTEIN D"/>
    <property type="match status" value="1"/>
</dbReference>
<comment type="subcellular location">
    <subcellularLocation>
        <location evidence="3">Cytoplasm</location>
    </subcellularLocation>
</comment>
<dbReference type="EMBL" id="VNIQ01000004">
    <property type="protein sequence ID" value="TYQ03958.1"/>
    <property type="molecule type" value="Genomic_DNA"/>
</dbReference>
<dbReference type="HAMAP" id="MF_01384">
    <property type="entry name" value="UreD"/>
    <property type="match status" value="1"/>
</dbReference>
<dbReference type="PANTHER" id="PTHR33643:SF1">
    <property type="entry name" value="UREASE ACCESSORY PROTEIN D"/>
    <property type="match status" value="1"/>
</dbReference>
<evidence type="ECO:0000256" key="2">
    <source>
        <dbReference type="ARBA" id="ARBA00023186"/>
    </source>
</evidence>
<dbReference type="GO" id="GO:0005737">
    <property type="term" value="C:cytoplasm"/>
    <property type="evidence" value="ECO:0007669"/>
    <property type="project" value="UniProtKB-SubCell"/>
</dbReference>
<sequence length="319" mass="35225">MSAPAASGAARSLPGPIPTVPELDQYQDQPKQAPAGKVGKTGVLEMRFVDRGDKTILRDMYRKTPLLVQQALYWDEALPAMPCVYMISTSGSVLQGDRLFLTIDMEPGSLAHVTTQSATKVHQMDANHASQLQKVTLAENSYLELMPGVTIPHRNARYFARTDVTVDPSATLLFSEIVMPGRKYHRSAQSDTELFVYDLYSTLIKARRPDGADLFTEKLVIEPQRFPVRYKGITGEYDVFGNVILLTPKENADEILEQVVPGPDGKVFSGASRLPNDAGLIFKVLGPESEPVKAKVRDFWALVRKSVLDTTIPPVPLWG</sequence>
<comment type="similarity">
    <text evidence="1 3">Belongs to the UreD family.</text>
</comment>
<accession>A0A652YQ71</accession>
<name>A0A652YQ71_NOCGL</name>
<comment type="subunit">
    <text evidence="3">UreD, UreF and UreG form a complex that acts as a GTP-hydrolysis-dependent molecular chaperone, activating the urease apoprotein by helping to assemble the nickel containing metallocenter of UreC. The UreE protein probably delivers the nickel.</text>
</comment>
<evidence type="ECO:0000256" key="1">
    <source>
        <dbReference type="ARBA" id="ARBA00007177"/>
    </source>
</evidence>
<dbReference type="InterPro" id="IPR002669">
    <property type="entry name" value="UreD"/>
</dbReference>
<dbReference type="Pfam" id="PF01774">
    <property type="entry name" value="UreD"/>
    <property type="match status" value="1"/>
</dbReference>